<evidence type="ECO:0000313" key="3">
    <source>
        <dbReference type="RefSeq" id="XP_003737721.1"/>
    </source>
</evidence>
<keyword evidence="2" id="KW-1185">Reference proteome</keyword>
<feature type="chain" id="PRO_5042478772" evidence="1">
    <location>
        <begin position="17"/>
        <end position="114"/>
    </location>
</feature>
<sequence length="114" mass="12565">MHRLILIGFLAGAVIAAEPNAAREWFLMVAKEQGMSDRGAEGLLKIIEQIDTEGFSADNMPSVPEVDALVAKLRPQIVEKATAMMCKKDGPRVPAVLDIMHQRAVEYMESQKTK</sequence>
<dbReference type="AlphaFoldDB" id="A0AAJ6QMJ6"/>
<evidence type="ECO:0000256" key="1">
    <source>
        <dbReference type="SAM" id="SignalP"/>
    </source>
</evidence>
<proteinExistence type="predicted"/>
<protein>
    <submittedName>
        <fullName evidence="3">Uncharacterized protein LOC100900290</fullName>
    </submittedName>
</protein>
<reference evidence="3" key="1">
    <citation type="submission" date="2025-08" db="UniProtKB">
        <authorList>
            <consortium name="RefSeq"/>
        </authorList>
    </citation>
    <scope>IDENTIFICATION</scope>
</reference>
<feature type="signal peptide" evidence="1">
    <location>
        <begin position="1"/>
        <end position="16"/>
    </location>
</feature>
<accession>A0AAJ6QMJ6</accession>
<gene>
    <name evidence="3" type="primary">LOC100900290</name>
</gene>
<keyword evidence="1" id="KW-0732">Signal</keyword>
<dbReference type="Proteomes" id="UP000694867">
    <property type="component" value="Unplaced"/>
</dbReference>
<dbReference type="KEGG" id="goe:100900290"/>
<dbReference type="GeneID" id="100900290"/>
<evidence type="ECO:0000313" key="2">
    <source>
        <dbReference type="Proteomes" id="UP000694867"/>
    </source>
</evidence>
<dbReference type="RefSeq" id="XP_003737721.1">
    <property type="nucleotide sequence ID" value="XM_003737673.1"/>
</dbReference>
<name>A0AAJ6QMJ6_9ACAR</name>
<organism evidence="2 3">
    <name type="scientific">Galendromus occidentalis</name>
    <name type="common">western predatory mite</name>
    <dbReference type="NCBI Taxonomy" id="34638"/>
    <lineage>
        <taxon>Eukaryota</taxon>
        <taxon>Metazoa</taxon>
        <taxon>Ecdysozoa</taxon>
        <taxon>Arthropoda</taxon>
        <taxon>Chelicerata</taxon>
        <taxon>Arachnida</taxon>
        <taxon>Acari</taxon>
        <taxon>Parasitiformes</taxon>
        <taxon>Mesostigmata</taxon>
        <taxon>Gamasina</taxon>
        <taxon>Phytoseioidea</taxon>
        <taxon>Phytoseiidae</taxon>
        <taxon>Typhlodrominae</taxon>
        <taxon>Galendromus</taxon>
    </lineage>
</organism>